<evidence type="ECO:0000313" key="4">
    <source>
        <dbReference type="Proteomes" id="UP000652761"/>
    </source>
</evidence>
<dbReference type="AlphaFoldDB" id="A0A843XB47"/>
<sequence length="94" mass="10204">MAKYSKTSAAFPLLFLMLYGLALILTSIVEARVLPQTNDESGKQVDVKPTAQRVPGRRVIRPPLNPTGCPRCTFPIPRPPLTGYPPGPPPPVMP</sequence>
<name>A0A843XB47_COLES</name>
<dbReference type="EMBL" id="NMUH01007068">
    <property type="protein sequence ID" value="MQM16568.1"/>
    <property type="molecule type" value="Genomic_DNA"/>
</dbReference>
<keyword evidence="2" id="KW-0732">Signal</keyword>
<feature type="chain" id="PRO_5032503395" description="Transmembrane protein" evidence="2">
    <location>
        <begin position="32"/>
        <end position="94"/>
    </location>
</feature>
<protein>
    <recommendedName>
        <fullName evidence="5">Transmembrane protein</fullName>
    </recommendedName>
</protein>
<gene>
    <name evidence="3" type="ORF">Taro_049526</name>
</gene>
<keyword evidence="4" id="KW-1185">Reference proteome</keyword>
<proteinExistence type="predicted"/>
<evidence type="ECO:0000313" key="3">
    <source>
        <dbReference type="EMBL" id="MQM16568.1"/>
    </source>
</evidence>
<organism evidence="3 4">
    <name type="scientific">Colocasia esculenta</name>
    <name type="common">Wild taro</name>
    <name type="synonym">Arum esculentum</name>
    <dbReference type="NCBI Taxonomy" id="4460"/>
    <lineage>
        <taxon>Eukaryota</taxon>
        <taxon>Viridiplantae</taxon>
        <taxon>Streptophyta</taxon>
        <taxon>Embryophyta</taxon>
        <taxon>Tracheophyta</taxon>
        <taxon>Spermatophyta</taxon>
        <taxon>Magnoliopsida</taxon>
        <taxon>Liliopsida</taxon>
        <taxon>Araceae</taxon>
        <taxon>Aroideae</taxon>
        <taxon>Colocasieae</taxon>
        <taxon>Colocasia</taxon>
    </lineage>
</organism>
<feature type="region of interest" description="Disordered" evidence="1">
    <location>
        <begin position="37"/>
        <end position="66"/>
    </location>
</feature>
<comment type="caution">
    <text evidence="3">The sequence shown here is derived from an EMBL/GenBank/DDBJ whole genome shotgun (WGS) entry which is preliminary data.</text>
</comment>
<evidence type="ECO:0008006" key="5">
    <source>
        <dbReference type="Google" id="ProtNLM"/>
    </source>
</evidence>
<evidence type="ECO:0000256" key="1">
    <source>
        <dbReference type="SAM" id="MobiDB-lite"/>
    </source>
</evidence>
<feature type="signal peptide" evidence="2">
    <location>
        <begin position="1"/>
        <end position="31"/>
    </location>
</feature>
<reference evidence="3" key="1">
    <citation type="submission" date="2017-07" db="EMBL/GenBank/DDBJ databases">
        <title>Taro Niue Genome Assembly and Annotation.</title>
        <authorList>
            <person name="Atibalentja N."/>
            <person name="Keating K."/>
            <person name="Fields C.J."/>
        </authorList>
    </citation>
    <scope>NUCLEOTIDE SEQUENCE</scope>
    <source>
        <strain evidence="3">Niue_2</strain>
        <tissue evidence="3">Leaf</tissue>
    </source>
</reference>
<dbReference type="Proteomes" id="UP000652761">
    <property type="component" value="Unassembled WGS sequence"/>
</dbReference>
<evidence type="ECO:0000256" key="2">
    <source>
        <dbReference type="SAM" id="SignalP"/>
    </source>
</evidence>
<accession>A0A843XB47</accession>